<dbReference type="EMBL" id="LHPH01000006">
    <property type="protein sequence ID" value="KPH64150.1"/>
    <property type="molecule type" value="Genomic_DNA"/>
</dbReference>
<dbReference type="Proteomes" id="UP000037848">
    <property type="component" value="Unassembled WGS sequence"/>
</dbReference>
<dbReference type="PATRIC" id="fig|187330.3.peg.3424"/>
<dbReference type="OrthoDB" id="7823852at2"/>
<protein>
    <submittedName>
        <fullName evidence="1">Uncharacterized protein</fullName>
    </submittedName>
</protein>
<organism evidence="1 2">
    <name type="scientific">Pseudoalteromonas porphyrae</name>
    <dbReference type="NCBI Taxonomy" id="187330"/>
    <lineage>
        <taxon>Bacteria</taxon>
        <taxon>Pseudomonadati</taxon>
        <taxon>Pseudomonadota</taxon>
        <taxon>Gammaproteobacteria</taxon>
        <taxon>Alteromonadales</taxon>
        <taxon>Pseudoalteromonadaceae</taxon>
        <taxon>Pseudoalteromonas</taxon>
    </lineage>
</organism>
<keyword evidence="2" id="KW-1185">Reference proteome</keyword>
<accession>A0A0N1MWC0</accession>
<reference evidence="1 2" key="1">
    <citation type="submission" date="2015-08" db="EMBL/GenBank/DDBJ databases">
        <title>Draft Genome Sequence of Pseudoalteromonas porphyrae UCD-SED14.</title>
        <authorList>
            <person name="Coil D.A."/>
            <person name="Jospin G."/>
            <person name="Lee R.D."/>
            <person name="Eisen J.A."/>
        </authorList>
    </citation>
    <scope>NUCLEOTIDE SEQUENCE [LARGE SCALE GENOMIC DNA]</scope>
    <source>
        <strain evidence="1 2">UCD-SED14</strain>
    </source>
</reference>
<evidence type="ECO:0000313" key="2">
    <source>
        <dbReference type="Proteomes" id="UP000037848"/>
    </source>
</evidence>
<comment type="caution">
    <text evidence="1">The sequence shown here is derived from an EMBL/GenBank/DDBJ whole genome shotgun (WGS) entry which is preliminary data.</text>
</comment>
<name>A0A0N1MWC0_9GAMM</name>
<gene>
    <name evidence="1" type="ORF">ADS77_07000</name>
</gene>
<dbReference type="AlphaFoldDB" id="A0A0N1MWC0"/>
<proteinExistence type="predicted"/>
<dbReference type="RefSeq" id="WP_054453619.1">
    <property type="nucleotide sequence ID" value="NZ_LHPH01000006.1"/>
</dbReference>
<sequence length="236" mass="27481">MESIFPESNKTKPSERTPQGMIKYHRLQKWWLEKLTASERQRIRNQYSPMSGSNIDKGNYTHSSSSTVKFLKEVGGWFIAKEGDRPLALKILKEAESNIHLSTSVVDQHFLYGRMMELYYKGREEEGYYELAKQYALKQIDIAAATVKQMERDHLSFIAISSKKYKSMQHLTIENTPFHIPSHTGYSQLAMIYKNEKNWDDVIALCEQAINEGWCGDWEEHVDEALRQKLKQKAPN</sequence>
<evidence type="ECO:0000313" key="1">
    <source>
        <dbReference type="EMBL" id="KPH64150.1"/>
    </source>
</evidence>